<keyword evidence="10" id="KW-1185">Reference proteome</keyword>
<dbReference type="KEGG" id="bbel:109481748"/>
<accession>A0A6P4ZST3</accession>
<dbReference type="Pfam" id="PF13359">
    <property type="entry name" value="DDE_Tnp_4"/>
    <property type="match status" value="1"/>
</dbReference>
<name>A0A6P4ZST3_BRABE</name>
<evidence type="ECO:0000313" key="10">
    <source>
        <dbReference type="Proteomes" id="UP000515135"/>
    </source>
</evidence>
<feature type="domain" description="THAP-type" evidence="9">
    <location>
        <begin position="1"/>
        <end position="101"/>
    </location>
</feature>
<dbReference type="InterPro" id="IPR027805">
    <property type="entry name" value="Transposase_HTH_dom"/>
</dbReference>
<evidence type="ECO:0000256" key="4">
    <source>
        <dbReference type="ARBA" id="ARBA00022833"/>
    </source>
</evidence>
<evidence type="ECO:0000256" key="6">
    <source>
        <dbReference type="PROSITE-ProRule" id="PRU00309"/>
    </source>
</evidence>
<evidence type="ECO:0000256" key="3">
    <source>
        <dbReference type="ARBA" id="ARBA00022771"/>
    </source>
</evidence>
<gene>
    <name evidence="11" type="primary">LOC109481748</name>
</gene>
<dbReference type="RefSeq" id="XP_019639903.1">
    <property type="nucleotide sequence ID" value="XM_019784344.1"/>
</dbReference>
<evidence type="ECO:0000259" key="9">
    <source>
        <dbReference type="PROSITE" id="PS50950"/>
    </source>
</evidence>
<dbReference type="PROSITE" id="PS50950">
    <property type="entry name" value="ZF_THAP"/>
    <property type="match status" value="1"/>
</dbReference>
<evidence type="ECO:0000256" key="1">
    <source>
        <dbReference type="ARBA" id="ARBA00001968"/>
    </source>
</evidence>
<dbReference type="InterPro" id="IPR027806">
    <property type="entry name" value="HARBI1_dom"/>
</dbReference>
<dbReference type="PANTHER" id="PTHR23080">
    <property type="entry name" value="THAP DOMAIN PROTEIN"/>
    <property type="match status" value="1"/>
</dbReference>
<dbReference type="InterPro" id="IPR006612">
    <property type="entry name" value="THAP_Znf"/>
</dbReference>
<dbReference type="AlphaFoldDB" id="A0A6P4ZST3"/>
<dbReference type="OrthoDB" id="5968420at2759"/>
<feature type="coiled-coil region" evidence="7">
    <location>
        <begin position="169"/>
        <end position="196"/>
    </location>
</feature>
<keyword evidence="4" id="KW-0862">Zinc</keyword>
<sequence>MKLCAVVNCSNSSYTLAKWKARTCQTHGTKNKLCNCPQPFQLYAFPTEKKDPNGRRRWNKLINKFYPNTKKNWENKCHDRVCSRHFPDGKPTRTYPDPVLHLGYTMPSCEQKITPRRPPPTQRLPIPEPAKKKPRIEDDPVITPTERIEQDHPYTYRCDCREGCDCPGCTQKQMKIDSLEHRVEELEQEITSLKTQQVKSGGKSSGKKKVFTADTLKTDNDINQCTGLRSKQAFNDMYRYLEPHAQKLTYWKSTESSPKTKRPTTKGNGTPRKRGSKRKLSLREEFLLTLMRLRLGLTINFLAILFGLVPSSCSQIVSTWVRFLSGTLQPLIVWPSRHAISTTLPTQFKNKCSRIRCIMDCTEIFIERPRNLEMQAATWSDYKKHNTMKVLVGITPNGHISFLSKAYGGRASDVSITRKSGFLDLVEPNDVIMADRGFPIQEDLLLRHATLQIPPAAQGKRQMARNKVKKTKTVANLRIHVERAINRLKDFRILDGTFPISLLPAADDIIKVCAALVNLQSDLIK</sequence>
<feature type="region of interest" description="Disordered" evidence="8">
    <location>
        <begin position="110"/>
        <end position="137"/>
    </location>
</feature>
<keyword evidence="5 6" id="KW-0238">DNA-binding</keyword>
<evidence type="ECO:0000256" key="7">
    <source>
        <dbReference type="SAM" id="Coils"/>
    </source>
</evidence>
<organism evidence="10 11">
    <name type="scientific">Branchiostoma belcheri</name>
    <name type="common">Amphioxus</name>
    <dbReference type="NCBI Taxonomy" id="7741"/>
    <lineage>
        <taxon>Eukaryota</taxon>
        <taxon>Metazoa</taxon>
        <taxon>Chordata</taxon>
        <taxon>Cephalochordata</taxon>
        <taxon>Leptocardii</taxon>
        <taxon>Amphioxiformes</taxon>
        <taxon>Branchiostomatidae</taxon>
        <taxon>Branchiostoma</taxon>
    </lineage>
</organism>
<evidence type="ECO:0000313" key="11">
    <source>
        <dbReference type="RefSeq" id="XP_019639903.1"/>
    </source>
</evidence>
<dbReference type="Pfam" id="PF13613">
    <property type="entry name" value="HTH_Tnp_4"/>
    <property type="match status" value="1"/>
</dbReference>
<keyword evidence="3 6" id="KW-0863">Zinc-finger</keyword>
<dbReference type="Proteomes" id="UP000515135">
    <property type="component" value="Unplaced"/>
</dbReference>
<dbReference type="GO" id="GO:0003677">
    <property type="term" value="F:DNA binding"/>
    <property type="evidence" value="ECO:0007669"/>
    <property type="project" value="UniProtKB-UniRule"/>
</dbReference>
<evidence type="ECO:0000256" key="5">
    <source>
        <dbReference type="ARBA" id="ARBA00023125"/>
    </source>
</evidence>
<reference evidence="11" key="1">
    <citation type="submission" date="2025-08" db="UniProtKB">
        <authorList>
            <consortium name="RefSeq"/>
        </authorList>
    </citation>
    <scope>IDENTIFICATION</scope>
    <source>
        <tissue evidence="11">Gonad</tissue>
    </source>
</reference>
<protein>
    <submittedName>
        <fullName evidence="11">Uncharacterized protein LOC109481748</fullName>
    </submittedName>
</protein>
<feature type="region of interest" description="Disordered" evidence="8">
    <location>
        <begin position="252"/>
        <end position="277"/>
    </location>
</feature>
<proteinExistence type="predicted"/>
<feature type="compositionally biased region" description="Pro residues" evidence="8">
    <location>
        <begin position="116"/>
        <end position="128"/>
    </location>
</feature>
<keyword evidence="2" id="KW-0479">Metal-binding</keyword>
<evidence type="ECO:0000256" key="2">
    <source>
        <dbReference type="ARBA" id="ARBA00022723"/>
    </source>
</evidence>
<dbReference type="GO" id="GO:0008270">
    <property type="term" value="F:zinc ion binding"/>
    <property type="evidence" value="ECO:0007669"/>
    <property type="project" value="UniProtKB-KW"/>
</dbReference>
<keyword evidence="7" id="KW-0175">Coiled coil</keyword>
<dbReference type="GeneID" id="109481748"/>
<evidence type="ECO:0000256" key="8">
    <source>
        <dbReference type="SAM" id="MobiDB-lite"/>
    </source>
</evidence>
<comment type="cofactor">
    <cofactor evidence="1">
        <name>a divalent metal cation</name>
        <dbReference type="ChEBI" id="CHEBI:60240"/>
    </cofactor>
</comment>